<gene>
    <name evidence="1" type="ORF">PIB30_086846</name>
</gene>
<comment type="caution">
    <text evidence="1">The sequence shown here is derived from an EMBL/GenBank/DDBJ whole genome shotgun (WGS) entry which is preliminary data.</text>
</comment>
<dbReference type="EMBL" id="JASCZI010273365">
    <property type="protein sequence ID" value="MED6224725.1"/>
    <property type="molecule type" value="Genomic_DNA"/>
</dbReference>
<protein>
    <submittedName>
        <fullName evidence="1">Uncharacterized protein</fullName>
    </submittedName>
</protein>
<reference evidence="1 2" key="1">
    <citation type="journal article" date="2023" name="Plants (Basel)">
        <title>Bridging the Gap: Combining Genomics and Transcriptomics Approaches to Understand Stylosanthes scabra, an Orphan Legume from the Brazilian Caatinga.</title>
        <authorList>
            <person name="Ferreira-Neto J.R.C."/>
            <person name="da Silva M.D."/>
            <person name="Binneck E."/>
            <person name="de Melo N.F."/>
            <person name="da Silva R.H."/>
            <person name="de Melo A.L.T.M."/>
            <person name="Pandolfi V."/>
            <person name="Bustamante F.O."/>
            <person name="Brasileiro-Vidal A.C."/>
            <person name="Benko-Iseppon A.M."/>
        </authorList>
    </citation>
    <scope>NUCLEOTIDE SEQUENCE [LARGE SCALE GENOMIC DNA]</scope>
    <source>
        <tissue evidence="1">Leaves</tissue>
    </source>
</reference>
<proteinExistence type="predicted"/>
<evidence type="ECO:0000313" key="2">
    <source>
        <dbReference type="Proteomes" id="UP001341840"/>
    </source>
</evidence>
<name>A0ABU6ZS42_9FABA</name>
<keyword evidence="2" id="KW-1185">Reference proteome</keyword>
<sequence length="100" mass="11109">MNLSDFVVVTLYPNEEMGCDSGGIWFRSATPIVFQMQPVNKLEELKAVILRNMGVGGGTMYGTREVMELLTEMQIVDGDVGGPSKWKWFVCSIPRSGTFI</sequence>
<dbReference type="Proteomes" id="UP001341840">
    <property type="component" value="Unassembled WGS sequence"/>
</dbReference>
<evidence type="ECO:0000313" key="1">
    <source>
        <dbReference type="EMBL" id="MED6224725.1"/>
    </source>
</evidence>
<organism evidence="1 2">
    <name type="scientific">Stylosanthes scabra</name>
    <dbReference type="NCBI Taxonomy" id="79078"/>
    <lineage>
        <taxon>Eukaryota</taxon>
        <taxon>Viridiplantae</taxon>
        <taxon>Streptophyta</taxon>
        <taxon>Embryophyta</taxon>
        <taxon>Tracheophyta</taxon>
        <taxon>Spermatophyta</taxon>
        <taxon>Magnoliopsida</taxon>
        <taxon>eudicotyledons</taxon>
        <taxon>Gunneridae</taxon>
        <taxon>Pentapetalae</taxon>
        <taxon>rosids</taxon>
        <taxon>fabids</taxon>
        <taxon>Fabales</taxon>
        <taxon>Fabaceae</taxon>
        <taxon>Papilionoideae</taxon>
        <taxon>50 kb inversion clade</taxon>
        <taxon>dalbergioids sensu lato</taxon>
        <taxon>Dalbergieae</taxon>
        <taxon>Pterocarpus clade</taxon>
        <taxon>Stylosanthes</taxon>
    </lineage>
</organism>
<accession>A0ABU6ZS42</accession>